<feature type="DNA-binding region" description="H-T-H motif" evidence="2">
    <location>
        <begin position="22"/>
        <end position="41"/>
    </location>
</feature>
<proteinExistence type="predicted"/>
<dbReference type="STRING" id="1347342.BN863_1720"/>
<dbReference type="Proteomes" id="UP000016160">
    <property type="component" value="Chromosome"/>
</dbReference>
<dbReference type="HOGENOM" id="CLU_069356_30_0_10"/>
<dbReference type="GO" id="GO:0003677">
    <property type="term" value="F:DNA binding"/>
    <property type="evidence" value="ECO:0007669"/>
    <property type="project" value="UniProtKB-UniRule"/>
</dbReference>
<dbReference type="PATRIC" id="fig|1347342.6.peg.175"/>
<dbReference type="PANTHER" id="PTHR43479">
    <property type="entry name" value="ACREF/ENVCD OPERON REPRESSOR-RELATED"/>
    <property type="match status" value="1"/>
</dbReference>
<dbReference type="InterPro" id="IPR050624">
    <property type="entry name" value="HTH-type_Tx_Regulator"/>
</dbReference>
<dbReference type="AlphaFoldDB" id="T2KIS9"/>
<evidence type="ECO:0000313" key="5">
    <source>
        <dbReference type="Proteomes" id="UP000016160"/>
    </source>
</evidence>
<dbReference type="PANTHER" id="PTHR43479:SF11">
    <property type="entry name" value="ACREF_ENVCD OPERON REPRESSOR-RELATED"/>
    <property type="match status" value="1"/>
</dbReference>
<evidence type="ECO:0000256" key="2">
    <source>
        <dbReference type="PROSITE-ProRule" id="PRU00335"/>
    </source>
</evidence>
<dbReference type="InterPro" id="IPR001647">
    <property type="entry name" value="HTH_TetR"/>
</dbReference>
<gene>
    <name evidence="4" type="ORF">BN863_1720</name>
</gene>
<evidence type="ECO:0000313" key="4">
    <source>
        <dbReference type="EMBL" id="CDF77884.1"/>
    </source>
</evidence>
<evidence type="ECO:0000256" key="1">
    <source>
        <dbReference type="ARBA" id="ARBA00023125"/>
    </source>
</evidence>
<evidence type="ECO:0000259" key="3">
    <source>
        <dbReference type="PROSITE" id="PS50977"/>
    </source>
</evidence>
<dbReference type="PRINTS" id="PR00455">
    <property type="entry name" value="HTHTETR"/>
</dbReference>
<keyword evidence="5" id="KW-1185">Reference proteome</keyword>
<organism evidence="4 5">
    <name type="scientific">Formosa agariphila (strain DSM 15362 / KCTC 12365 / LMG 23005 / KMM 3901 / M-2Alg 35-1)</name>
    <dbReference type="NCBI Taxonomy" id="1347342"/>
    <lineage>
        <taxon>Bacteria</taxon>
        <taxon>Pseudomonadati</taxon>
        <taxon>Bacteroidota</taxon>
        <taxon>Flavobacteriia</taxon>
        <taxon>Flavobacteriales</taxon>
        <taxon>Flavobacteriaceae</taxon>
        <taxon>Formosa</taxon>
    </lineage>
</organism>
<dbReference type="Gene3D" id="1.10.357.10">
    <property type="entry name" value="Tetracycline Repressor, domain 2"/>
    <property type="match status" value="1"/>
</dbReference>
<dbReference type="SUPFAM" id="SSF48498">
    <property type="entry name" value="Tetracyclin repressor-like, C-terminal domain"/>
    <property type="match status" value="1"/>
</dbReference>
<protein>
    <submittedName>
        <fullName evidence="4">Transcriptional regulator, TetR family</fullName>
    </submittedName>
</protein>
<dbReference type="InterPro" id="IPR036271">
    <property type="entry name" value="Tet_transcr_reg_TetR-rel_C_sf"/>
</dbReference>
<dbReference type="eggNOG" id="COG1309">
    <property type="taxonomic scope" value="Bacteria"/>
</dbReference>
<accession>T2KIS9</accession>
<dbReference type="SUPFAM" id="SSF46689">
    <property type="entry name" value="Homeodomain-like"/>
    <property type="match status" value="1"/>
</dbReference>
<feature type="domain" description="HTH tetR-type" evidence="3">
    <location>
        <begin position="1"/>
        <end position="59"/>
    </location>
</feature>
<dbReference type="RefSeq" id="WP_038526305.1">
    <property type="nucleotide sequence ID" value="NZ_HG315671.1"/>
</dbReference>
<sequence length="202" mass="23548">MKNKIIMKSAELFSNLGFKSVTMDDIANEMGISKKTIYQYFATKTKLVEATAIFKFECISESIDDIFKLEANPIDELFNTKDFIISHMKNQKISIEYQFKKYYPKIYSIVKQKQFEAMNKCVSDNLNRGIHAGLYRTNLNVDFISRIYFSAMGSMKDNEIFPTDQFNLEDSLSHYLEYHLRGICTPKGLDFLNKKTQQSKIQ</sequence>
<dbReference type="EMBL" id="HG315671">
    <property type="protein sequence ID" value="CDF77884.1"/>
    <property type="molecule type" value="Genomic_DNA"/>
</dbReference>
<dbReference type="OrthoDB" id="881297at2"/>
<reference evidence="4 5" key="1">
    <citation type="journal article" date="2013" name="Appl. Environ. Microbiol.">
        <title>The genome of the alga-associated marine flavobacterium Formosa agariphila KMM 3901T reveals a broad potential for degradation of algal polysaccharides.</title>
        <authorList>
            <person name="Mann A.J."/>
            <person name="Hahnke R.L."/>
            <person name="Huang S."/>
            <person name="Werner J."/>
            <person name="Xing P."/>
            <person name="Barbeyron T."/>
            <person name="Huettel B."/>
            <person name="Stueber K."/>
            <person name="Reinhardt R."/>
            <person name="Harder J."/>
            <person name="Gloeckner F.O."/>
            <person name="Amann R.I."/>
            <person name="Teeling H."/>
        </authorList>
    </citation>
    <scope>NUCLEOTIDE SEQUENCE [LARGE SCALE GENOMIC DNA]</scope>
    <source>
        <strain evidence="5">DSM 15362 / KCTC 12365 / LMG 23005 / KMM 3901</strain>
    </source>
</reference>
<dbReference type="PROSITE" id="PS50977">
    <property type="entry name" value="HTH_TETR_2"/>
    <property type="match status" value="1"/>
</dbReference>
<name>T2KIS9_FORAG</name>
<dbReference type="InterPro" id="IPR009057">
    <property type="entry name" value="Homeodomain-like_sf"/>
</dbReference>
<dbReference type="Pfam" id="PF00440">
    <property type="entry name" value="TetR_N"/>
    <property type="match status" value="1"/>
</dbReference>
<keyword evidence="1 2" id="KW-0238">DNA-binding</keyword>